<evidence type="ECO:0000256" key="2">
    <source>
        <dbReference type="ARBA" id="ARBA00022833"/>
    </source>
</evidence>
<evidence type="ECO:0000313" key="7">
    <source>
        <dbReference type="EMBL" id="KAL3425388.1"/>
    </source>
</evidence>
<evidence type="ECO:0000256" key="1">
    <source>
        <dbReference type="ARBA" id="ARBA00022723"/>
    </source>
</evidence>
<keyword evidence="4" id="KW-0238">DNA-binding</keyword>
<organism evidence="7 8">
    <name type="scientific">Phlyctema vagabunda</name>
    <dbReference type="NCBI Taxonomy" id="108571"/>
    <lineage>
        <taxon>Eukaryota</taxon>
        <taxon>Fungi</taxon>
        <taxon>Dikarya</taxon>
        <taxon>Ascomycota</taxon>
        <taxon>Pezizomycotina</taxon>
        <taxon>Leotiomycetes</taxon>
        <taxon>Helotiales</taxon>
        <taxon>Dermateaceae</taxon>
        <taxon>Phlyctema</taxon>
    </lineage>
</organism>
<dbReference type="EMBL" id="JBFCZG010000002">
    <property type="protein sequence ID" value="KAL3425388.1"/>
    <property type="molecule type" value="Genomic_DNA"/>
</dbReference>
<dbReference type="InterPro" id="IPR052360">
    <property type="entry name" value="Transcr_Regulatory_Proteins"/>
</dbReference>
<evidence type="ECO:0000256" key="4">
    <source>
        <dbReference type="ARBA" id="ARBA00023125"/>
    </source>
</evidence>
<keyword evidence="5" id="KW-0804">Transcription</keyword>
<keyword evidence="1" id="KW-0479">Metal-binding</keyword>
<dbReference type="Proteomes" id="UP001629113">
    <property type="component" value="Unassembled WGS sequence"/>
</dbReference>
<evidence type="ECO:0000256" key="3">
    <source>
        <dbReference type="ARBA" id="ARBA00023015"/>
    </source>
</evidence>
<keyword evidence="6" id="KW-0539">Nucleus</keyword>
<evidence type="ECO:0000313" key="8">
    <source>
        <dbReference type="Proteomes" id="UP001629113"/>
    </source>
</evidence>
<dbReference type="PANTHER" id="PTHR36206:SF4">
    <property type="entry name" value="HYPOTHETICAL CONSERVED PROTEIN (EUROFUNG)-RELATED"/>
    <property type="match status" value="1"/>
</dbReference>
<name>A0ABR4PPU7_9HELO</name>
<dbReference type="PANTHER" id="PTHR36206">
    <property type="entry name" value="ASPERCRYPTIN BIOSYNTHESIS CLUSTER-SPECIFIC TRANSCRIPTION REGULATOR ATNN-RELATED"/>
    <property type="match status" value="1"/>
</dbReference>
<accession>A0ABR4PPU7</accession>
<keyword evidence="8" id="KW-1185">Reference proteome</keyword>
<keyword evidence="2" id="KW-0862">Zinc</keyword>
<protein>
    <submittedName>
        <fullName evidence="7">C6 zinc finger domain protein</fullName>
    </submittedName>
</protein>
<proteinExistence type="predicted"/>
<evidence type="ECO:0000256" key="6">
    <source>
        <dbReference type="ARBA" id="ARBA00023242"/>
    </source>
</evidence>
<keyword evidence="3" id="KW-0805">Transcription regulation</keyword>
<sequence length="468" mass="52050">MNSYREQKYLSAFCNDFLSAAPGYLLACSSWSRMVLQEALNEVSLRQAVTALSALILANENDAGRRSTSPSCSTTSAVDVQNHRDSAVVLHHKALGGMHKIQSPRAALLAHLAMFTYEKLNGRSDLAVTYIQRGLKLLRELSTSNLQTGSWGKRASDLTSPVLYIEDDIARVFVGLEIQLIPFGRSQPLPCQKEFYQNISPMREGIPSDGFTSLRAARESLERIMARGIDGQSFGYPRRRMSSNPLFEGRGPGPDLQPFVSSDFSSIASIEQCYTEIDAWLAAFVPLFVASESKKEGDDYINAICLEIQAKTTKILLARTLFSTETQFDSLLAYFRRIIDLCEIHISHPYTERPSARSIMSISGIILPLLLTAVRCRDSNVRHRAVKLLQGLNRMEGVLSSDAFAQIAAWVVNLEEENGVHPGIRIPEEQRVRMSKVKINFPAKAVEATCEKASGEDGHTEMSILVRW</sequence>
<gene>
    <name evidence="7" type="ORF">PVAG01_02179</name>
</gene>
<reference evidence="7 8" key="1">
    <citation type="submission" date="2024-06" db="EMBL/GenBank/DDBJ databases">
        <title>Complete genome of Phlyctema vagabunda strain 19-DSS-EL-015.</title>
        <authorList>
            <person name="Fiorenzani C."/>
        </authorList>
    </citation>
    <scope>NUCLEOTIDE SEQUENCE [LARGE SCALE GENOMIC DNA]</scope>
    <source>
        <strain evidence="7 8">19-DSS-EL-015</strain>
    </source>
</reference>
<evidence type="ECO:0000256" key="5">
    <source>
        <dbReference type="ARBA" id="ARBA00023163"/>
    </source>
</evidence>
<comment type="caution">
    <text evidence="7">The sequence shown here is derived from an EMBL/GenBank/DDBJ whole genome shotgun (WGS) entry which is preliminary data.</text>
</comment>